<evidence type="ECO:0000256" key="8">
    <source>
        <dbReference type="SAM" id="Phobius"/>
    </source>
</evidence>
<proteinExistence type="predicted"/>
<comment type="caution">
    <text evidence="9">The sequence shown here is derived from an EMBL/GenBank/DDBJ whole genome shotgun (WGS) entry which is preliminary data.</text>
</comment>
<keyword evidence="10" id="KW-1185">Reference proteome</keyword>
<dbReference type="InterPro" id="IPR002472">
    <property type="entry name" value="Palm_thioest"/>
</dbReference>
<evidence type="ECO:0000313" key="10">
    <source>
        <dbReference type="Proteomes" id="UP000265515"/>
    </source>
</evidence>
<keyword evidence="5" id="KW-1015">Disulfide bond</keyword>
<evidence type="ECO:0000256" key="7">
    <source>
        <dbReference type="ARBA" id="ARBA00031934"/>
    </source>
</evidence>
<keyword evidence="3" id="KW-0732">Signal</keyword>
<accession>A0A388K5Q1</accession>
<dbReference type="InterPro" id="IPR029058">
    <property type="entry name" value="AB_hydrolase_fold"/>
</dbReference>
<name>A0A388K5Q1_CHABU</name>
<evidence type="ECO:0000256" key="6">
    <source>
        <dbReference type="ARBA" id="ARBA00023180"/>
    </source>
</evidence>
<evidence type="ECO:0000256" key="3">
    <source>
        <dbReference type="ARBA" id="ARBA00022729"/>
    </source>
</evidence>
<dbReference type="AlphaFoldDB" id="A0A388K5Q1"/>
<dbReference type="SUPFAM" id="SSF53474">
    <property type="entry name" value="alpha/beta-Hydrolases"/>
    <property type="match status" value="1"/>
</dbReference>
<keyword evidence="4" id="KW-0378">Hydrolase</keyword>
<dbReference type="Pfam" id="PF02089">
    <property type="entry name" value="Palm_thioest"/>
    <property type="match status" value="1"/>
</dbReference>
<keyword evidence="8" id="KW-1133">Transmembrane helix</keyword>
<dbReference type="Gene3D" id="3.40.50.1820">
    <property type="entry name" value="alpha/beta hydrolase"/>
    <property type="match status" value="1"/>
</dbReference>
<dbReference type="EC" id="3.1.2.22" evidence="1"/>
<dbReference type="OMA" id="IACKSIK"/>
<gene>
    <name evidence="9" type="ORF">CBR_g50315</name>
</gene>
<dbReference type="STRING" id="69332.A0A388K5Q1"/>
<evidence type="ECO:0000256" key="5">
    <source>
        <dbReference type="ARBA" id="ARBA00023157"/>
    </source>
</evidence>
<dbReference type="EMBL" id="BFEA01000060">
    <property type="protein sequence ID" value="GBG65273.1"/>
    <property type="molecule type" value="Genomic_DNA"/>
</dbReference>
<dbReference type="Proteomes" id="UP000265515">
    <property type="component" value="Unassembled WGS sequence"/>
</dbReference>
<dbReference type="GO" id="GO:0008474">
    <property type="term" value="F:palmitoyl-(protein) hydrolase activity"/>
    <property type="evidence" value="ECO:0007669"/>
    <property type="project" value="UniProtKB-EC"/>
</dbReference>
<dbReference type="PANTHER" id="PTHR11247">
    <property type="entry name" value="PALMITOYL-PROTEIN THIOESTERASE/DOLICHYLDIPHOSPHATASE 1"/>
    <property type="match status" value="1"/>
</dbReference>
<keyword evidence="8" id="KW-0812">Transmembrane</keyword>
<dbReference type="Gramene" id="GBG65273">
    <property type="protein sequence ID" value="GBG65273"/>
    <property type="gene ID" value="CBR_g50315"/>
</dbReference>
<dbReference type="PANTHER" id="PTHR11247:SF8">
    <property type="entry name" value="PALMITOYL-PROTEIN THIOESTERASE 1"/>
    <property type="match status" value="1"/>
</dbReference>
<evidence type="ECO:0000256" key="4">
    <source>
        <dbReference type="ARBA" id="ARBA00022801"/>
    </source>
</evidence>
<dbReference type="OrthoDB" id="10263094at2759"/>
<evidence type="ECO:0000313" key="9">
    <source>
        <dbReference type="EMBL" id="GBG65273.1"/>
    </source>
</evidence>
<sequence>MSLSLLRSHLCRGKGEMAILTLFVSLLAVTAIIFVLVLHGDGPITIAGLGNPFPTVAGPHILRFPPPPDDDHRQEFSFHSPRPIMGIMQGRAQDGGGFAGQEQALPSASPGEPLPFVVLHGISDQCSNDGVSMFVDTLNRYVPGADGLCLHIGNGVEDSWLMPMRKQVDIACKSIKRTPRLRNGFNLIGLSQGCLLGRAYIEWCTDGPPVHNYIAIAGPNAGTAAVPLCTDLFVCYFVNLLLQLGMYTKWAQNHVAPTGYVKIPSGMSSYLRGSRFLPYLNNEHRYARKRAYAHRFASLNRLVLIMFEQDRVIIPKETAWFGWYLPEDSVTRVVPVNETRLYKEDLIGLRSLDEAGKVVFVALPGGHLQLTHAAIRDYVVPYLIMNSSSHSPR</sequence>
<evidence type="ECO:0000256" key="2">
    <source>
        <dbReference type="ARBA" id="ARBA00014212"/>
    </source>
</evidence>
<keyword evidence="8" id="KW-0472">Membrane</keyword>
<reference evidence="9 10" key="1">
    <citation type="journal article" date="2018" name="Cell">
        <title>The Chara Genome: Secondary Complexity and Implications for Plant Terrestrialization.</title>
        <authorList>
            <person name="Nishiyama T."/>
            <person name="Sakayama H."/>
            <person name="Vries J.D."/>
            <person name="Buschmann H."/>
            <person name="Saint-Marcoux D."/>
            <person name="Ullrich K.K."/>
            <person name="Haas F.B."/>
            <person name="Vanderstraeten L."/>
            <person name="Becker D."/>
            <person name="Lang D."/>
            <person name="Vosolsobe S."/>
            <person name="Rombauts S."/>
            <person name="Wilhelmsson P.K.I."/>
            <person name="Janitza P."/>
            <person name="Kern R."/>
            <person name="Heyl A."/>
            <person name="Rumpler F."/>
            <person name="Villalobos L.I.A.C."/>
            <person name="Clay J.M."/>
            <person name="Skokan R."/>
            <person name="Toyoda A."/>
            <person name="Suzuki Y."/>
            <person name="Kagoshima H."/>
            <person name="Schijlen E."/>
            <person name="Tajeshwar N."/>
            <person name="Catarino B."/>
            <person name="Hetherington A.J."/>
            <person name="Saltykova A."/>
            <person name="Bonnot C."/>
            <person name="Breuninger H."/>
            <person name="Symeonidi A."/>
            <person name="Radhakrishnan G.V."/>
            <person name="Van Nieuwerburgh F."/>
            <person name="Deforce D."/>
            <person name="Chang C."/>
            <person name="Karol K.G."/>
            <person name="Hedrich R."/>
            <person name="Ulvskov P."/>
            <person name="Glockner G."/>
            <person name="Delwiche C.F."/>
            <person name="Petrasek J."/>
            <person name="Van de Peer Y."/>
            <person name="Friml J."/>
            <person name="Beilby M."/>
            <person name="Dolan L."/>
            <person name="Kohara Y."/>
            <person name="Sugano S."/>
            <person name="Fujiyama A."/>
            <person name="Delaux P.-M."/>
            <person name="Quint M."/>
            <person name="TheiBen G."/>
            <person name="Hagemann M."/>
            <person name="Harholt J."/>
            <person name="Dunand C."/>
            <person name="Zachgo S."/>
            <person name="Langdale J."/>
            <person name="Maumus F."/>
            <person name="Straeten D.V.D."/>
            <person name="Gould S.B."/>
            <person name="Rensing S.A."/>
        </authorList>
    </citation>
    <scope>NUCLEOTIDE SEQUENCE [LARGE SCALE GENOMIC DNA]</scope>
    <source>
        <strain evidence="9 10">S276</strain>
    </source>
</reference>
<dbReference type="PRINTS" id="PR00414">
    <property type="entry name" value="PPTHIESTRASE"/>
</dbReference>
<keyword evidence="6" id="KW-0325">Glycoprotein</keyword>
<evidence type="ECO:0000256" key="1">
    <source>
        <dbReference type="ARBA" id="ARBA00012423"/>
    </source>
</evidence>
<organism evidence="9 10">
    <name type="scientific">Chara braunii</name>
    <name type="common">Braun's stonewort</name>
    <dbReference type="NCBI Taxonomy" id="69332"/>
    <lineage>
        <taxon>Eukaryota</taxon>
        <taxon>Viridiplantae</taxon>
        <taxon>Streptophyta</taxon>
        <taxon>Charophyceae</taxon>
        <taxon>Charales</taxon>
        <taxon>Characeae</taxon>
        <taxon>Chara</taxon>
    </lineage>
</organism>
<feature type="transmembrane region" description="Helical" evidence="8">
    <location>
        <begin position="20"/>
        <end position="39"/>
    </location>
</feature>
<protein>
    <recommendedName>
        <fullName evidence="2">Palmitoyl-protein thioesterase 1</fullName>
        <ecNumber evidence="1">3.1.2.22</ecNumber>
    </recommendedName>
    <alternativeName>
        <fullName evidence="7">Palmitoyl-protein hydrolase 1</fullName>
    </alternativeName>
</protein>